<dbReference type="Proteomes" id="UP000752696">
    <property type="component" value="Unassembled WGS sequence"/>
</dbReference>
<accession>A0A6V7H513</accession>
<proteinExistence type="predicted"/>
<protein>
    <submittedName>
        <fullName evidence="1">Uncharacterized protein</fullName>
    </submittedName>
</protein>
<dbReference type="AlphaFoldDB" id="A0A6V7H513"/>
<comment type="caution">
    <text evidence="1">The sequence shown here is derived from an EMBL/GenBank/DDBJ whole genome shotgun (WGS) entry which is preliminary data.</text>
</comment>
<reference evidence="1" key="1">
    <citation type="submission" date="2020-07" db="EMBL/GenBank/DDBJ databases">
        <authorList>
            <person name="Nazaruddin N."/>
        </authorList>
    </citation>
    <scope>NUCLEOTIDE SEQUENCE</scope>
</reference>
<gene>
    <name evidence="1" type="ORF">MHI_LOCUS377286</name>
</gene>
<organism evidence="1 2">
    <name type="scientific">Heterotrigona itama</name>
    <dbReference type="NCBI Taxonomy" id="395501"/>
    <lineage>
        <taxon>Eukaryota</taxon>
        <taxon>Metazoa</taxon>
        <taxon>Ecdysozoa</taxon>
        <taxon>Arthropoda</taxon>
        <taxon>Hexapoda</taxon>
        <taxon>Insecta</taxon>
        <taxon>Pterygota</taxon>
        <taxon>Neoptera</taxon>
        <taxon>Endopterygota</taxon>
        <taxon>Hymenoptera</taxon>
        <taxon>Apocrita</taxon>
        <taxon>Aculeata</taxon>
        <taxon>Apoidea</taxon>
        <taxon>Anthophila</taxon>
        <taxon>Apidae</taxon>
        <taxon>Heterotrigona</taxon>
    </lineage>
</organism>
<sequence length="87" mass="10037">NRRGREKHFDFPVAGNSECETRVQSEVSCKCLTSIFIQCYNVALHRWIDNIENNTKVRIVGFPPISSMTFRHLNISNLIVSIKQITN</sequence>
<feature type="non-terminal residue" evidence="1">
    <location>
        <position position="1"/>
    </location>
</feature>
<name>A0A6V7H513_9HYME</name>
<keyword evidence="2" id="KW-1185">Reference proteome</keyword>
<evidence type="ECO:0000313" key="1">
    <source>
        <dbReference type="EMBL" id="CAD1473435.1"/>
    </source>
</evidence>
<evidence type="ECO:0000313" key="2">
    <source>
        <dbReference type="Proteomes" id="UP000752696"/>
    </source>
</evidence>
<dbReference type="EMBL" id="CAJDYZ010006490">
    <property type="protein sequence ID" value="CAD1473435.1"/>
    <property type="molecule type" value="Genomic_DNA"/>
</dbReference>